<protein>
    <submittedName>
        <fullName evidence="5">Uncharacterized protein</fullName>
    </submittedName>
</protein>
<dbReference type="PANTHER" id="PTHR16088:SF3">
    <property type="entry name" value="GON-4-LIKE PROTEIN"/>
    <property type="match status" value="1"/>
</dbReference>
<dbReference type="Proteomes" id="UP001153737">
    <property type="component" value="Chromosome 4"/>
</dbReference>
<evidence type="ECO:0000256" key="3">
    <source>
        <dbReference type="ARBA" id="ARBA00023242"/>
    </source>
</evidence>
<keyword evidence="1" id="KW-0805">Transcription regulation</keyword>
<keyword evidence="4" id="KW-0175">Coiled coil</keyword>
<evidence type="ECO:0000256" key="2">
    <source>
        <dbReference type="ARBA" id="ARBA00023163"/>
    </source>
</evidence>
<dbReference type="GO" id="GO:0006355">
    <property type="term" value="P:regulation of DNA-templated transcription"/>
    <property type="evidence" value="ECO:0007669"/>
    <property type="project" value="TreeGrafter"/>
</dbReference>
<evidence type="ECO:0000256" key="1">
    <source>
        <dbReference type="ARBA" id="ARBA00023015"/>
    </source>
</evidence>
<dbReference type="PANTHER" id="PTHR16088">
    <property type="entry name" value="YY1 ASSOCIATED PROTEIN-RELATED"/>
    <property type="match status" value="1"/>
</dbReference>
<keyword evidence="2" id="KW-0804">Transcription</keyword>
<keyword evidence="6" id="KW-1185">Reference proteome</keyword>
<sequence>MRDGEIEVFKEELVDLNCENDIDEIKDEEIDKFKTELVDLDNRNEVDKIRGEEIEGFKEESLDLDYENEIVQIKDEEIDNFKKELLDLDNSNKGDKTRDEEIEDFKEESVDLHYENKIDEIKDEENEMGDEEIEEFKEELVDLDYGNEVDEIKVEEIDKFRKESLLDLDNRNEGNEMRGEEIEEFKEELVDLDCENKIAEIKDEDFHNFKYEEIEIFKMELVDLDNRNEVDKMGDEEIEQFKKRLIDLDNKNEIDEMRDELIEEFDEKLVDLDDENNINRMKDKEMEDVEELERELENSENQNDIDKIRQENVEHFEKGLTDLHVHNEIHKMTEDGEEFKKELLDLGYENKIETIGDIQHAEVFQKKLVDQDFEKEEVSEEVFKDRAFIEYKIEIEETKVERELEHVGSKNGPEDLSASTKMGNIGVSTPKLVENEEEKNWIELKHIPILIQQMTQHVQILAQNFILTYNHPELHHSSAQIKEYLLNIKFLRDGKERSCFHTVNLSAALELVDYWEKLLATNNDDVKKMKLHIEETIAKCIHYHQSGTVFIVPFPALILETISNSSAIVYPSLLPKIPFKTPKVAYRVNNVVYTKSEDHLISLGLEQFMPVGLVTQKEKRYCKPRGLISVCDLIQAHMMTYRESVSIRNHINVMKHKKHSSNPIKYYFEFGKAPPYVHHLIPLGPSLPPCERSPEDLPYQWREYLNSQKENQEKDSSSCNVILVVGTLIS</sequence>
<reference evidence="5" key="2">
    <citation type="submission" date="2022-10" db="EMBL/GenBank/DDBJ databases">
        <authorList>
            <consortium name="ENA_rothamsted_submissions"/>
            <consortium name="culmorum"/>
            <person name="King R."/>
        </authorList>
    </citation>
    <scope>NUCLEOTIDE SEQUENCE</scope>
</reference>
<dbReference type="EMBL" id="OU896710">
    <property type="protein sequence ID" value="CAG9821246.1"/>
    <property type="molecule type" value="Genomic_DNA"/>
</dbReference>
<dbReference type="AlphaFoldDB" id="A0A9N9SGN0"/>
<proteinExistence type="predicted"/>
<name>A0A9N9SGN0_PHACE</name>
<dbReference type="OrthoDB" id="6257037at2759"/>
<dbReference type="GO" id="GO:0003712">
    <property type="term" value="F:transcription coregulator activity"/>
    <property type="evidence" value="ECO:0007669"/>
    <property type="project" value="TreeGrafter"/>
</dbReference>
<accession>A0A9N9SGN0</accession>
<evidence type="ECO:0000256" key="4">
    <source>
        <dbReference type="SAM" id="Coils"/>
    </source>
</evidence>
<dbReference type="GO" id="GO:0005634">
    <property type="term" value="C:nucleus"/>
    <property type="evidence" value="ECO:0007669"/>
    <property type="project" value="TreeGrafter"/>
</dbReference>
<evidence type="ECO:0000313" key="6">
    <source>
        <dbReference type="Proteomes" id="UP001153737"/>
    </source>
</evidence>
<dbReference type="InterPro" id="IPR052435">
    <property type="entry name" value="YY1-Transcr_Regul"/>
</dbReference>
<evidence type="ECO:0000313" key="5">
    <source>
        <dbReference type="EMBL" id="CAG9821246.1"/>
    </source>
</evidence>
<gene>
    <name evidence="5" type="ORF">PHAECO_LOCUS8104</name>
</gene>
<organism evidence="5 6">
    <name type="scientific">Phaedon cochleariae</name>
    <name type="common">Mustard beetle</name>
    <dbReference type="NCBI Taxonomy" id="80249"/>
    <lineage>
        <taxon>Eukaryota</taxon>
        <taxon>Metazoa</taxon>
        <taxon>Ecdysozoa</taxon>
        <taxon>Arthropoda</taxon>
        <taxon>Hexapoda</taxon>
        <taxon>Insecta</taxon>
        <taxon>Pterygota</taxon>
        <taxon>Neoptera</taxon>
        <taxon>Endopterygota</taxon>
        <taxon>Coleoptera</taxon>
        <taxon>Polyphaga</taxon>
        <taxon>Cucujiformia</taxon>
        <taxon>Chrysomeloidea</taxon>
        <taxon>Chrysomelidae</taxon>
        <taxon>Chrysomelinae</taxon>
        <taxon>Chrysomelini</taxon>
        <taxon>Phaedon</taxon>
    </lineage>
</organism>
<reference evidence="5" key="1">
    <citation type="submission" date="2022-01" db="EMBL/GenBank/DDBJ databases">
        <authorList>
            <person name="King R."/>
        </authorList>
    </citation>
    <scope>NUCLEOTIDE SEQUENCE</scope>
</reference>
<keyword evidence="3" id="KW-0539">Nucleus</keyword>
<feature type="coiled-coil region" evidence="4">
    <location>
        <begin position="275"/>
        <end position="309"/>
    </location>
</feature>